<dbReference type="RefSeq" id="WP_281482489.1">
    <property type="nucleotide sequence ID" value="NZ_CP124543.1"/>
</dbReference>
<evidence type="ECO:0000256" key="3">
    <source>
        <dbReference type="ARBA" id="ARBA00022553"/>
    </source>
</evidence>
<dbReference type="PANTHER" id="PTHR43047:SF72">
    <property type="entry name" value="OSMOSENSING HISTIDINE PROTEIN KINASE SLN1"/>
    <property type="match status" value="1"/>
</dbReference>
<dbReference type="NCBIfam" id="TIGR00229">
    <property type="entry name" value="sensory_box"/>
    <property type="match status" value="1"/>
</dbReference>
<dbReference type="CDD" id="cd00082">
    <property type="entry name" value="HisKA"/>
    <property type="match status" value="1"/>
</dbReference>
<dbReference type="PROSITE" id="PS50112">
    <property type="entry name" value="PAS"/>
    <property type="match status" value="1"/>
</dbReference>
<dbReference type="Gene3D" id="3.30.450.20">
    <property type="entry name" value="PAS domain"/>
    <property type="match status" value="1"/>
</dbReference>
<dbReference type="Pfam" id="PF00512">
    <property type="entry name" value="HisKA"/>
    <property type="match status" value="1"/>
</dbReference>
<dbReference type="Pfam" id="PF13426">
    <property type="entry name" value="PAS_9"/>
    <property type="match status" value="1"/>
</dbReference>
<dbReference type="SUPFAM" id="SSF55874">
    <property type="entry name" value="ATPase domain of HSP90 chaperone/DNA topoisomerase II/histidine kinase"/>
    <property type="match status" value="1"/>
</dbReference>
<dbReference type="GO" id="GO:0000155">
    <property type="term" value="F:phosphorelay sensor kinase activity"/>
    <property type="evidence" value="ECO:0007669"/>
    <property type="project" value="InterPro"/>
</dbReference>
<dbReference type="Proteomes" id="UP001223520">
    <property type="component" value="Chromosome"/>
</dbReference>
<protein>
    <recommendedName>
        <fullName evidence="2">histidine kinase</fullName>
        <ecNumber evidence="2">2.7.13.3</ecNumber>
    </recommendedName>
</protein>
<keyword evidence="11" id="KW-1185">Reference proteome</keyword>
<dbReference type="SMART" id="SM00091">
    <property type="entry name" value="PAS"/>
    <property type="match status" value="1"/>
</dbReference>
<feature type="domain" description="PAS" evidence="8">
    <location>
        <begin position="51"/>
        <end position="125"/>
    </location>
</feature>
<evidence type="ECO:0000256" key="5">
    <source>
        <dbReference type="ARBA" id="ARBA00022777"/>
    </source>
</evidence>
<dbReference type="CDD" id="cd00130">
    <property type="entry name" value="PAS"/>
    <property type="match status" value="1"/>
</dbReference>
<dbReference type="InterPro" id="IPR036890">
    <property type="entry name" value="HATPase_C_sf"/>
</dbReference>
<keyword evidence="6" id="KW-0902">Two-component regulatory system</keyword>
<dbReference type="GO" id="GO:0009927">
    <property type="term" value="F:histidine phosphotransfer kinase activity"/>
    <property type="evidence" value="ECO:0007669"/>
    <property type="project" value="TreeGrafter"/>
</dbReference>
<dbReference type="SUPFAM" id="SSF55785">
    <property type="entry name" value="PYP-like sensor domain (PAS domain)"/>
    <property type="match status" value="1"/>
</dbReference>
<evidence type="ECO:0000313" key="11">
    <source>
        <dbReference type="Proteomes" id="UP001223520"/>
    </source>
</evidence>
<evidence type="ECO:0000313" key="10">
    <source>
        <dbReference type="EMBL" id="WGV25185.1"/>
    </source>
</evidence>
<dbReference type="InterPro" id="IPR036097">
    <property type="entry name" value="HisK_dim/P_sf"/>
</dbReference>
<dbReference type="KEGG" id="hbq:QI031_26090"/>
<organism evidence="10 11">
    <name type="scientific">Halotia branconii CENA392</name>
    <dbReference type="NCBI Taxonomy" id="1539056"/>
    <lineage>
        <taxon>Bacteria</taxon>
        <taxon>Bacillati</taxon>
        <taxon>Cyanobacteriota</taxon>
        <taxon>Cyanophyceae</taxon>
        <taxon>Nostocales</taxon>
        <taxon>Nodulariaceae</taxon>
        <taxon>Halotia</taxon>
    </lineage>
</organism>
<evidence type="ECO:0000256" key="6">
    <source>
        <dbReference type="ARBA" id="ARBA00023012"/>
    </source>
</evidence>
<dbReference type="AlphaFoldDB" id="A0AAJ6P8Y6"/>
<dbReference type="GO" id="GO:0005886">
    <property type="term" value="C:plasma membrane"/>
    <property type="evidence" value="ECO:0007669"/>
    <property type="project" value="TreeGrafter"/>
</dbReference>
<sequence length="446" mass="50538">MSLNQRSLWHRTHQQAEILSATPPTRLELVTEQTCDLELCTAEILRRTQEELQWYRQLYENTPAVYFSLDATGIILSVNQFGANCLGSTPEQLINQPVFQLFDQSDQQRLSDAFIDILKPALQSTANDGEFRLNCPNSKIIWIKVILRILSGADDIQKNPVILMVCEDITAHKQTERKLAEIALKQTQEAALAQFEEIESLSRLKEEFLSTVSHELRTPLTNMKMAIQMLGIALHQEQNFLGEMAKPLAERSKAARYFEILDNECDREINLINNFLDLQRLDTNAKPWVLETIQVQQWLWRVVEVFKARNSNFCKQNLHLSIAANLPAIACDPFSLERILVELLTNACKFSPVDAEITISAQLKGHNIQFQVINSGVEIPSSELPYIFNKFYRIPSNDPWKQGGTGLGLALVEKLTKHLGGTIEVASESNCTCFSLQLALSGQPRE</sequence>
<keyword evidence="4 10" id="KW-0808">Transferase</keyword>
<reference evidence="10 11" key="1">
    <citation type="journal article" date="2023" name="Limnol Oceanogr Lett">
        <title>Environmental adaptations by the intertidal Antarctic cyanobacterium Halotia branconii CENA392 as revealed using long-read genome sequencing.</title>
        <authorList>
            <person name="Dextro R.B."/>
            <person name="Delbaje E."/>
            <person name="Freitas P.N.N."/>
            <person name="Geraldes V."/>
            <person name="Pinto E."/>
            <person name="Long P.F."/>
            <person name="Fiore M.F."/>
        </authorList>
    </citation>
    <scope>NUCLEOTIDE SEQUENCE [LARGE SCALE GENOMIC DNA]</scope>
    <source>
        <strain evidence="10 11">CENA392</strain>
    </source>
</reference>
<dbReference type="EC" id="2.7.13.3" evidence="2"/>
<dbReference type="InterPro" id="IPR000014">
    <property type="entry name" value="PAS"/>
</dbReference>
<dbReference type="InterPro" id="IPR000700">
    <property type="entry name" value="PAS-assoc_C"/>
</dbReference>
<dbReference type="InterPro" id="IPR003594">
    <property type="entry name" value="HATPase_dom"/>
</dbReference>
<name>A0AAJ6P8Y6_9CYAN</name>
<evidence type="ECO:0000259" key="9">
    <source>
        <dbReference type="PROSITE" id="PS50113"/>
    </source>
</evidence>
<dbReference type="SMART" id="SM00388">
    <property type="entry name" value="HisKA"/>
    <property type="match status" value="1"/>
</dbReference>
<gene>
    <name evidence="10" type="ORF">QI031_26090</name>
</gene>
<dbReference type="InterPro" id="IPR003661">
    <property type="entry name" value="HisK_dim/P_dom"/>
</dbReference>
<dbReference type="InterPro" id="IPR035965">
    <property type="entry name" value="PAS-like_dom_sf"/>
</dbReference>
<dbReference type="SUPFAM" id="SSF47384">
    <property type="entry name" value="Homodimeric domain of signal transducing histidine kinase"/>
    <property type="match status" value="1"/>
</dbReference>
<comment type="catalytic activity">
    <reaction evidence="1">
        <text>ATP + protein L-histidine = ADP + protein N-phospho-L-histidine.</text>
        <dbReference type="EC" id="2.7.13.3"/>
    </reaction>
</comment>
<dbReference type="EMBL" id="CP124543">
    <property type="protein sequence ID" value="WGV25185.1"/>
    <property type="molecule type" value="Genomic_DNA"/>
</dbReference>
<keyword evidence="3" id="KW-0597">Phosphoprotein</keyword>
<dbReference type="SMART" id="SM00387">
    <property type="entry name" value="HATPase_c"/>
    <property type="match status" value="1"/>
</dbReference>
<dbReference type="PROSITE" id="PS50113">
    <property type="entry name" value="PAC"/>
    <property type="match status" value="1"/>
</dbReference>
<evidence type="ECO:0000256" key="2">
    <source>
        <dbReference type="ARBA" id="ARBA00012438"/>
    </source>
</evidence>
<dbReference type="Gene3D" id="3.30.565.10">
    <property type="entry name" value="Histidine kinase-like ATPase, C-terminal domain"/>
    <property type="match status" value="1"/>
</dbReference>
<dbReference type="PROSITE" id="PS50109">
    <property type="entry name" value="HIS_KIN"/>
    <property type="match status" value="1"/>
</dbReference>
<dbReference type="PANTHER" id="PTHR43047">
    <property type="entry name" value="TWO-COMPONENT HISTIDINE PROTEIN KINASE"/>
    <property type="match status" value="1"/>
</dbReference>
<evidence type="ECO:0000256" key="1">
    <source>
        <dbReference type="ARBA" id="ARBA00000085"/>
    </source>
</evidence>
<dbReference type="Gene3D" id="1.10.287.130">
    <property type="match status" value="1"/>
</dbReference>
<feature type="domain" description="PAC" evidence="9">
    <location>
        <begin position="127"/>
        <end position="181"/>
    </location>
</feature>
<dbReference type="InterPro" id="IPR004358">
    <property type="entry name" value="Sig_transdc_His_kin-like_C"/>
</dbReference>
<keyword evidence="5 10" id="KW-0418">Kinase</keyword>
<feature type="domain" description="Histidine kinase" evidence="7">
    <location>
        <begin position="211"/>
        <end position="442"/>
    </location>
</feature>
<dbReference type="InterPro" id="IPR005467">
    <property type="entry name" value="His_kinase_dom"/>
</dbReference>
<evidence type="ECO:0000256" key="4">
    <source>
        <dbReference type="ARBA" id="ARBA00022679"/>
    </source>
</evidence>
<evidence type="ECO:0000259" key="8">
    <source>
        <dbReference type="PROSITE" id="PS50112"/>
    </source>
</evidence>
<proteinExistence type="predicted"/>
<evidence type="ECO:0000259" key="7">
    <source>
        <dbReference type="PROSITE" id="PS50109"/>
    </source>
</evidence>
<accession>A0AAJ6P8Y6</accession>
<dbReference type="PRINTS" id="PR00344">
    <property type="entry name" value="BCTRLSENSOR"/>
</dbReference>
<dbReference type="Pfam" id="PF02518">
    <property type="entry name" value="HATPase_c"/>
    <property type="match status" value="1"/>
</dbReference>